<evidence type="ECO:0000256" key="1">
    <source>
        <dbReference type="PIRSR" id="PIRSR005962-1"/>
    </source>
</evidence>
<reference evidence="2 3" key="1">
    <citation type="submission" date="2019-07" db="EMBL/GenBank/DDBJ databases">
        <title>Whole genome shotgun sequence of Enterococcus villorum NBRC 100699.</title>
        <authorList>
            <person name="Hosoyama A."/>
            <person name="Uohara A."/>
            <person name="Ohji S."/>
            <person name="Ichikawa N."/>
        </authorList>
    </citation>
    <scope>NUCLEOTIDE SEQUENCE [LARGE SCALE GENOMIC DNA]</scope>
    <source>
        <strain evidence="2 3">NBRC 100699</strain>
    </source>
</reference>
<evidence type="ECO:0000313" key="3">
    <source>
        <dbReference type="Proteomes" id="UP000321830"/>
    </source>
</evidence>
<comment type="caution">
    <text evidence="2">The sequence shown here is derived from an EMBL/GenBank/DDBJ whole genome shotgun (WGS) entry which is preliminary data.</text>
</comment>
<comment type="cofactor">
    <cofactor evidence="1">
        <name>Mn(2+)</name>
        <dbReference type="ChEBI" id="CHEBI:29035"/>
    </cofactor>
    <text evidence="1">The Mn(2+) ion enhances activity.</text>
</comment>
<dbReference type="AlphaFoldDB" id="A0A511J3A8"/>
<name>A0A511J3A8_9ENTE</name>
<dbReference type="PANTHER" id="PTHR11014">
    <property type="entry name" value="PEPTIDASE M20 FAMILY MEMBER"/>
    <property type="match status" value="1"/>
</dbReference>
<protein>
    <submittedName>
        <fullName evidence="2">Peptidase M20</fullName>
    </submittedName>
</protein>
<dbReference type="NCBIfam" id="TIGR01891">
    <property type="entry name" value="amidohydrolases"/>
    <property type="match status" value="1"/>
</dbReference>
<proteinExistence type="predicted"/>
<dbReference type="InterPro" id="IPR036264">
    <property type="entry name" value="Bact_exopeptidase_dim_dom"/>
</dbReference>
<dbReference type="PANTHER" id="PTHR11014:SF63">
    <property type="entry name" value="METALLOPEPTIDASE, PUTATIVE (AFU_ORTHOLOGUE AFUA_6G09600)-RELATED"/>
    <property type="match status" value="1"/>
</dbReference>
<dbReference type="Proteomes" id="UP000321830">
    <property type="component" value="Unassembled WGS sequence"/>
</dbReference>
<keyword evidence="1" id="KW-0479">Metal-binding</keyword>
<accession>A0A511J3A8</accession>
<dbReference type="CDD" id="cd03886">
    <property type="entry name" value="M20_Acy1"/>
    <property type="match status" value="1"/>
</dbReference>
<dbReference type="Gene3D" id="3.30.70.360">
    <property type="match status" value="1"/>
</dbReference>
<dbReference type="PIRSF" id="PIRSF005962">
    <property type="entry name" value="Pept_M20D_amidohydro"/>
    <property type="match status" value="1"/>
</dbReference>
<organism evidence="2 3">
    <name type="scientific">Enterococcus villorum</name>
    <dbReference type="NCBI Taxonomy" id="112904"/>
    <lineage>
        <taxon>Bacteria</taxon>
        <taxon>Bacillati</taxon>
        <taxon>Bacillota</taxon>
        <taxon>Bacilli</taxon>
        <taxon>Lactobacillales</taxon>
        <taxon>Enterococcaceae</taxon>
        <taxon>Enterococcus</taxon>
    </lineage>
</organism>
<dbReference type="SUPFAM" id="SSF55031">
    <property type="entry name" value="Bacterial exopeptidase dimerisation domain"/>
    <property type="match status" value="1"/>
</dbReference>
<dbReference type="GO" id="GO:0016787">
    <property type="term" value="F:hydrolase activity"/>
    <property type="evidence" value="ECO:0007669"/>
    <property type="project" value="InterPro"/>
</dbReference>
<gene>
    <name evidence="2" type="ORF">EVI01_15100</name>
</gene>
<feature type="binding site" evidence="1">
    <location>
        <position position="338"/>
    </location>
    <ligand>
        <name>Mn(2+)</name>
        <dbReference type="ChEBI" id="CHEBI:29035"/>
        <label>2</label>
    </ligand>
</feature>
<dbReference type="SUPFAM" id="SSF53187">
    <property type="entry name" value="Zn-dependent exopeptidases"/>
    <property type="match status" value="1"/>
</dbReference>
<feature type="binding site" evidence="1">
    <location>
        <position position="125"/>
    </location>
    <ligand>
        <name>Mn(2+)</name>
        <dbReference type="ChEBI" id="CHEBI:29035"/>
        <label>2</label>
    </ligand>
</feature>
<dbReference type="InterPro" id="IPR017439">
    <property type="entry name" value="Amidohydrolase"/>
</dbReference>
<feature type="binding site" evidence="1">
    <location>
        <position position="89"/>
    </location>
    <ligand>
        <name>Mn(2+)</name>
        <dbReference type="ChEBI" id="CHEBI:29035"/>
        <label>2</label>
    </ligand>
</feature>
<sequence>MQVLAKHRMALHQIPEIGFHEFKTKAYLYEQIKDSGGILHEIGETGLLLYFDNQQKETIAFRTDIDALPIKEETALPFASIHDGFMHACGHDGHMAMLLGLTEYLSLNKKELPYNVVLIFQPSEEISGGAESVIQSGLLDHYQVQAIFGFHLWPGLPEGEIYSRPGAFMAQSSETDIIISGKSAHIASSESGIDSIEGAVGFMKEVYAFEQALPKEWLHLVKFGQIKGGTIRNVLASEVIISGSIRSYSQQIQNEIKTQLSILAEKFQKKSNVSIHFRYNDGYPAVINDPHLYSALKRSEKLHELEQPVLQAEDFGIYTQKYPCVFFFLGIGNTPALHDAQFDFNMSVLEKGVAWYKTILNTNGLVSISRKKDQ</sequence>
<dbReference type="InterPro" id="IPR002933">
    <property type="entry name" value="Peptidase_M20"/>
</dbReference>
<dbReference type="Pfam" id="PF01546">
    <property type="entry name" value="Peptidase_M20"/>
    <property type="match status" value="1"/>
</dbReference>
<dbReference type="Gene3D" id="3.40.630.10">
    <property type="entry name" value="Zn peptidases"/>
    <property type="match status" value="1"/>
</dbReference>
<feature type="binding site" evidence="1">
    <location>
        <position position="151"/>
    </location>
    <ligand>
        <name>Mn(2+)</name>
        <dbReference type="ChEBI" id="CHEBI:29035"/>
        <label>2</label>
    </ligand>
</feature>
<evidence type="ECO:0000313" key="2">
    <source>
        <dbReference type="EMBL" id="GEL92173.1"/>
    </source>
</evidence>
<dbReference type="GO" id="GO:0046872">
    <property type="term" value="F:metal ion binding"/>
    <property type="evidence" value="ECO:0007669"/>
    <property type="project" value="UniProtKB-KW"/>
</dbReference>
<feature type="binding site" evidence="1">
    <location>
        <position position="91"/>
    </location>
    <ligand>
        <name>Mn(2+)</name>
        <dbReference type="ChEBI" id="CHEBI:29035"/>
        <label>2</label>
    </ligand>
</feature>
<keyword evidence="1" id="KW-0464">Manganese</keyword>
<dbReference type="EMBL" id="BJWF01000016">
    <property type="protein sequence ID" value="GEL92173.1"/>
    <property type="molecule type" value="Genomic_DNA"/>
</dbReference>